<feature type="transmembrane region" description="Helical" evidence="1">
    <location>
        <begin position="12"/>
        <end position="33"/>
    </location>
</feature>
<proteinExistence type="predicted"/>
<dbReference type="HOGENOM" id="CLU_2156599_0_0_10"/>
<reference evidence="2 3" key="1">
    <citation type="journal article" date="2012" name="Stand. Genomic Sci.">
        <title>Complete genome sequencing and analysis of Saprospira grandis str. Lewin, a predatory marine bacterium.</title>
        <authorList>
            <person name="Saw J.H."/>
            <person name="Yuryev A."/>
            <person name="Kanbe M."/>
            <person name="Hou S."/>
            <person name="Young A.G."/>
            <person name="Aizawa S."/>
            <person name="Alam M."/>
        </authorList>
    </citation>
    <scope>NUCLEOTIDE SEQUENCE [LARGE SCALE GENOMIC DNA]</scope>
    <source>
        <strain evidence="2 3">Lewin</strain>
    </source>
</reference>
<accession>H6L728</accession>
<feature type="transmembrane region" description="Helical" evidence="1">
    <location>
        <begin position="40"/>
        <end position="63"/>
    </location>
</feature>
<keyword evidence="1" id="KW-0812">Transmembrane</keyword>
<evidence type="ECO:0000256" key="1">
    <source>
        <dbReference type="SAM" id="Phobius"/>
    </source>
</evidence>
<organism evidence="2 3">
    <name type="scientific">Saprospira grandis (strain Lewin)</name>
    <dbReference type="NCBI Taxonomy" id="984262"/>
    <lineage>
        <taxon>Bacteria</taxon>
        <taxon>Pseudomonadati</taxon>
        <taxon>Bacteroidota</taxon>
        <taxon>Saprospiria</taxon>
        <taxon>Saprospirales</taxon>
        <taxon>Saprospiraceae</taxon>
        <taxon>Saprospira</taxon>
    </lineage>
</organism>
<dbReference type="KEGG" id="sgn:SGRA_3904"/>
<dbReference type="AlphaFoldDB" id="H6L728"/>
<dbReference type="EMBL" id="CP002831">
    <property type="protein sequence ID" value="AFC26619.1"/>
    <property type="molecule type" value="Genomic_DNA"/>
</dbReference>
<dbReference type="STRING" id="984262.SGRA_3904"/>
<sequence>MFKVSKFANLETFLFFRGLSCGFALLRLLPLVVELRSKDLVVASGLAGLLGPSAAFGGFGLAFGHPFASLGHNCRLKPTAKMLLLRNDICLRVETLRNLTFWPSFDKWKAE</sequence>
<keyword evidence="1" id="KW-0472">Membrane</keyword>
<evidence type="ECO:0000313" key="2">
    <source>
        <dbReference type="EMBL" id="AFC26619.1"/>
    </source>
</evidence>
<gene>
    <name evidence="2" type="ordered locus">SGRA_3904</name>
</gene>
<dbReference type="Proteomes" id="UP000007519">
    <property type="component" value="Chromosome"/>
</dbReference>
<name>H6L728_SAPGL</name>
<evidence type="ECO:0000313" key="3">
    <source>
        <dbReference type="Proteomes" id="UP000007519"/>
    </source>
</evidence>
<keyword evidence="1" id="KW-1133">Transmembrane helix</keyword>
<keyword evidence="3" id="KW-1185">Reference proteome</keyword>
<protein>
    <submittedName>
        <fullName evidence="2">Uncharacterized protein</fullName>
    </submittedName>
</protein>